<dbReference type="PANTHER" id="PTHR46270">
    <property type="entry name" value="ARMADILLO-TYPE FOLD-RELATED"/>
    <property type="match status" value="1"/>
</dbReference>
<name>A0A1I8FRP0_9PLAT</name>
<dbReference type="PANTHER" id="PTHR46270:SF2">
    <property type="entry name" value="TIR DOMAIN-CONTAINING PROTEIN"/>
    <property type="match status" value="1"/>
</dbReference>
<dbReference type="Proteomes" id="UP000095280">
    <property type="component" value="Unplaced"/>
</dbReference>
<accession>A0A1I8FRP0</accession>
<evidence type="ECO:0000313" key="2">
    <source>
        <dbReference type="Proteomes" id="UP000095280"/>
    </source>
</evidence>
<dbReference type="AlphaFoldDB" id="A0A1I8FRP0"/>
<protein>
    <submittedName>
        <fullName evidence="3">SAM domain-containing protein</fullName>
    </submittedName>
</protein>
<evidence type="ECO:0000256" key="1">
    <source>
        <dbReference type="SAM" id="MobiDB-lite"/>
    </source>
</evidence>
<reference evidence="3" key="1">
    <citation type="submission" date="2016-11" db="UniProtKB">
        <authorList>
            <consortium name="WormBaseParasite"/>
        </authorList>
    </citation>
    <scope>IDENTIFICATION</scope>
</reference>
<feature type="region of interest" description="Disordered" evidence="1">
    <location>
        <begin position="329"/>
        <end position="348"/>
    </location>
</feature>
<proteinExistence type="predicted"/>
<organism evidence="2 3">
    <name type="scientific">Macrostomum lignano</name>
    <dbReference type="NCBI Taxonomy" id="282301"/>
    <lineage>
        <taxon>Eukaryota</taxon>
        <taxon>Metazoa</taxon>
        <taxon>Spiralia</taxon>
        <taxon>Lophotrochozoa</taxon>
        <taxon>Platyhelminthes</taxon>
        <taxon>Rhabditophora</taxon>
        <taxon>Macrostomorpha</taxon>
        <taxon>Macrostomida</taxon>
        <taxon>Macrostomidae</taxon>
        <taxon>Macrostomum</taxon>
    </lineage>
</organism>
<keyword evidence="2" id="KW-1185">Reference proteome</keyword>
<dbReference type="WBParaSite" id="maker-unitig_4643-snap-gene-0.1-mRNA-1">
    <property type="protein sequence ID" value="maker-unitig_4643-snap-gene-0.1-mRNA-1"/>
    <property type="gene ID" value="maker-unitig_4643-snap-gene-0.1"/>
</dbReference>
<evidence type="ECO:0000313" key="3">
    <source>
        <dbReference type="WBParaSite" id="maker-unitig_4643-snap-gene-0.1-mRNA-1"/>
    </source>
</evidence>
<feature type="compositionally biased region" description="Low complexity" evidence="1">
    <location>
        <begin position="337"/>
        <end position="348"/>
    </location>
</feature>
<sequence length="472" mass="51794">SSPALPAQLHRQVAGVCLQFAKSQDKFFRSYFPDLPQRAGRRPDAGVEHGLPGRVCALGIGYNMYFKNDSELYRRLAEFPSMVDSAKPYLVSPVTRVSATALIFIAFAVGDSQAEIFLGAKKSINYLISILRLGLKAPERACDGYSVAEMSKFPEAQDVQEGLEILFTLSFSQRAAERIKTEFRTCTGAVTKLDFSGHIERLQSVERWSSSRQLNGLAFRLLGGQRSGGEAREPARRYRRVMISYNHASKQQQIKLLSLVCFPEAEYAWKCGKKLIPVLMEPKYKATGWLGMLLGTQLYFDLTESKYPFEEKFSQLLPAIQSCLDAAEAQSPPPAAPSAHASAAAAAHPATAPSAPTTAAATIPAAAVSDNFEAWDTARVARWCSECGLPHQVADMRLTGRELRFLLGAMARSPEFLGRLLERYFSFDRLHDMAALVETPHGAHLNISASGGSAVLCVLQPVQSALSRLELL</sequence>